<feature type="domain" description="Chitin-binding type-2" evidence="8">
    <location>
        <begin position="94"/>
        <end position="153"/>
    </location>
</feature>
<evidence type="ECO:0000256" key="6">
    <source>
        <dbReference type="SAM" id="MobiDB-lite"/>
    </source>
</evidence>
<dbReference type="PANTHER" id="PTHR23301:SF106">
    <property type="entry name" value="CHITIN-BINDING TYPE-2 DOMAIN-CONTAINING PROTEIN-RELATED"/>
    <property type="match status" value="1"/>
</dbReference>
<feature type="signal peptide" evidence="7">
    <location>
        <begin position="1"/>
        <end position="22"/>
    </location>
</feature>
<dbReference type="InterPro" id="IPR051940">
    <property type="entry name" value="Chitin_bind-dev_reg"/>
</dbReference>
<evidence type="ECO:0000313" key="9">
    <source>
        <dbReference type="EnsemblMetazoa" id="AQUA006726-PA"/>
    </source>
</evidence>
<feature type="region of interest" description="Disordered" evidence="6">
    <location>
        <begin position="549"/>
        <end position="593"/>
    </location>
</feature>
<evidence type="ECO:0000256" key="7">
    <source>
        <dbReference type="SAM" id="SignalP"/>
    </source>
</evidence>
<dbReference type="VEuPathDB" id="VectorBase:AQUA006726"/>
<name>A0A182XA87_ANOQN</name>
<keyword evidence="10" id="KW-1185">Reference proteome</keyword>
<protein>
    <recommendedName>
        <fullName evidence="8">Chitin-binding type-2 domain-containing protein</fullName>
    </recommendedName>
</protein>
<keyword evidence="2 7" id="KW-0732">Signal</keyword>
<keyword evidence="5" id="KW-0325">Glycoprotein</keyword>
<evidence type="ECO:0000256" key="3">
    <source>
        <dbReference type="ARBA" id="ARBA00022737"/>
    </source>
</evidence>
<dbReference type="Pfam" id="PF01607">
    <property type="entry name" value="CBM_14"/>
    <property type="match status" value="2"/>
</dbReference>
<dbReference type="STRING" id="34691.A0A182XA87"/>
<dbReference type="InterPro" id="IPR036508">
    <property type="entry name" value="Chitin-bd_dom_sf"/>
</dbReference>
<evidence type="ECO:0000256" key="4">
    <source>
        <dbReference type="ARBA" id="ARBA00023157"/>
    </source>
</evidence>
<dbReference type="SMART" id="SM00494">
    <property type="entry name" value="ChtBD2"/>
    <property type="match status" value="4"/>
</dbReference>
<dbReference type="PROSITE" id="PS50940">
    <property type="entry name" value="CHIT_BIND_II"/>
    <property type="match status" value="2"/>
</dbReference>
<keyword evidence="3" id="KW-0677">Repeat</keyword>
<evidence type="ECO:0000256" key="1">
    <source>
        <dbReference type="ARBA" id="ARBA00022669"/>
    </source>
</evidence>
<dbReference type="InterPro" id="IPR002557">
    <property type="entry name" value="Chitin-bd_dom"/>
</dbReference>
<dbReference type="Proteomes" id="UP000076407">
    <property type="component" value="Unassembled WGS sequence"/>
</dbReference>
<feature type="chain" id="PRO_5008142628" description="Chitin-binding type-2 domain-containing protein" evidence="7">
    <location>
        <begin position="23"/>
        <end position="593"/>
    </location>
</feature>
<evidence type="ECO:0000256" key="5">
    <source>
        <dbReference type="ARBA" id="ARBA00023180"/>
    </source>
</evidence>
<organism evidence="9 10">
    <name type="scientific">Anopheles quadriannulatus</name>
    <name type="common">Mosquito</name>
    <dbReference type="NCBI Taxonomy" id="34691"/>
    <lineage>
        <taxon>Eukaryota</taxon>
        <taxon>Metazoa</taxon>
        <taxon>Ecdysozoa</taxon>
        <taxon>Arthropoda</taxon>
        <taxon>Hexapoda</taxon>
        <taxon>Insecta</taxon>
        <taxon>Pterygota</taxon>
        <taxon>Neoptera</taxon>
        <taxon>Endopterygota</taxon>
        <taxon>Diptera</taxon>
        <taxon>Nematocera</taxon>
        <taxon>Culicoidea</taxon>
        <taxon>Culicidae</taxon>
        <taxon>Anophelinae</taxon>
        <taxon>Anopheles</taxon>
    </lineage>
</organism>
<dbReference type="PANTHER" id="PTHR23301">
    <property type="entry name" value="CHITIN BINDING PERITROPHIN-A"/>
    <property type="match status" value="1"/>
</dbReference>
<evidence type="ECO:0000259" key="8">
    <source>
        <dbReference type="PROSITE" id="PS50940"/>
    </source>
</evidence>
<evidence type="ECO:0000256" key="2">
    <source>
        <dbReference type="ARBA" id="ARBA00022729"/>
    </source>
</evidence>
<dbReference type="GO" id="GO:0005576">
    <property type="term" value="C:extracellular region"/>
    <property type="evidence" value="ECO:0007669"/>
    <property type="project" value="InterPro"/>
</dbReference>
<dbReference type="SUPFAM" id="SSF57625">
    <property type="entry name" value="Invertebrate chitin-binding proteins"/>
    <property type="match status" value="3"/>
</dbReference>
<feature type="domain" description="Chitin-binding type-2" evidence="8">
    <location>
        <begin position="376"/>
        <end position="430"/>
    </location>
</feature>
<reference evidence="9" key="1">
    <citation type="submission" date="2020-05" db="UniProtKB">
        <authorList>
            <consortium name="EnsemblMetazoa"/>
        </authorList>
    </citation>
    <scope>IDENTIFICATION</scope>
    <source>
        <strain evidence="9">SANGQUA</strain>
    </source>
</reference>
<feature type="compositionally biased region" description="Polar residues" evidence="6">
    <location>
        <begin position="549"/>
        <end position="572"/>
    </location>
</feature>
<keyword evidence="4" id="KW-1015">Disulfide bond</keyword>
<sequence length="593" mass="66343">MMWSERTIWWCIVFICVKQGVSHNVSSLSKVSENCESGKRQDCADCRTVKICSYDQTVLTSYKCQDVEPDKPYCVGSGICSSEYDSESACGVADDLCPSTKAGFYPDPSNCTQYIYCDEKKIATPVSCLAANNAYNHSSSSCFLRKVLDDCFQVNCELLQNRNKWFIYKPFPQLYFFCSMSGLPVMFECPREFEVYDVKLQRCKFECRESGRFPYPGDNKKYYECVYVTPFKMLVLGASNGQGIYPDYLDTNLFDPQSSSEEMISPDNDVPSSLWYSTSYSLPLSPQFIDRNLTGSCTNTSTIVCTGCRRVRVCIPGISDQSLLPENNCPSGTYCNSIDAGTRGACLATVDPLFPECRYTTGIGEGNGANSGNKVGLLCTGLGVFPDPQDCMKFHYCTSVGSYARLFKCPSGYVYNSKKKTCSRNTRCQTVRCRPNGRSIFIPFPQDPTYYAYCNYNRRRNRPVLRNVVVYKCTEGSEFNTLSNSCVFKCSREGFLPKPGDPTKFYWCRRVSGNLFGYEQVCPGLGSLFSAKLGICLPPIVTTTTEMSQMVSESSSTTELIDQQTESSNLPTGSDEPVQLPPWPQWSSFPVSL</sequence>
<accession>A0A182XA87</accession>
<dbReference type="GO" id="GO:0008061">
    <property type="term" value="F:chitin binding"/>
    <property type="evidence" value="ECO:0007669"/>
    <property type="project" value="UniProtKB-KW"/>
</dbReference>
<proteinExistence type="predicted"/>
<dbReference type="AlphaFoldDB" id="A0A182XA87"/>
<dbReference type="Gene3D" id="2.170.140.10">
    <property type="entry name" value="Chitin binding domain"/>
    <property type="match status" value="2"/>
</dbReference>
<keyword evidence="1" id="KW-0147">Chitin-binding</keyword>
<dbReference type="EnsemblMetazoa" id="AQUA006726-RA">
    <property type="protein sequence ID" value="AQUA006726-PA"/>
    <property type="gene ID" value="AQUA006726"/>
</dbReference>
<evidence type="ECO:0000313" key="10">
    <source>
        <dbReference type="Proteomes" id="UP000076407"/>
    </source>
</evidence>